<dbReference type="Gene3D" id="1.20.200.10">
    <property type="entry name" value="Fumarase/aspartase (Central domain)"/>
    <property type="match status" value="1"/>
</dbReference>
<dbReference type="FunFam" id="1.20.200.10:FF:000003">
    <property type="entry name" value="Histidine ammonia-lyase"/>
    <property type="match status" value="1"/>
</dbReference>
<dbReference type="Pfam" id="PF00221">
    <property type="entry name" value="Lyase_aromatic"/>
    <property type="match status" value="1"/>
</dbReference>
<name>A0A6J4MJA0_9HYPH</name>
<evidence type="ECO:0000256" key="1">
    <source>
        <dbReference type="ARBA" id="ARBA00005113"/>
    </source>
</evidence>
<evidence type="ECO:0000256" key="7">
    <source>
        <dbReference type="RuleBase" id="RU003954"/>
    </source>
</evidence>
<organism evidence="8">
    <name type="scientific">uncultured Microvirga sp</name>
    <dbReference type="NCBI Taxonomy" id="412392"/>
    <lineage>
        <taxon>Bacteria</taxon>
        <taxon>Pseudomonadati</taxon>
        <taxon>Pseudomonadota</taxon>
        <taxon>Alphaproteobacteria</taxon>
        <taxon>Hyphomicrobiales</taxon>
        <taxon>Methylobacteriaceae</taxon>
        <taxon>Microvirga</taxon>
        <taxon>environmental samples</taxon>
    </lineage>
</organism>
<dbReference type="GO" id="GO:0005737">
    <property type="term" value="C:cytoplasm"/>
    <property type="evidence" value="ECO:0007669"/>
    <property type="project" value="UniProtKB-SubCell"/>
</dbReference>
<evidence type="ECO:0000256" key="3">
    <source>
        <dbReference type="ARBA" id="ARBA00022808"/>
    </source>
</evidence>
<dbReference type="InterPro" id="IPR001106">
    <property type="entry name" value="Aromatic_Lyase"/>
</dbReference>
<dbReference type="EMBL" id="CADCUC010000602">
    <property type="protein sequence ID" value="CAA9359356.1"/>
    <property type="molecule type" value="Genomic_DNA"/>
</dbReference>
<keyword evidence="4 6" id="KW-0456">Lyase</keyword>
<dbReference type="AlphaFoldDB" id="A0A6J4MJA0"/>
<protein>
    <recommendedName>
        <fullName evidence="2 6">Histidine ammonia-lyase</fullName>
        <shortName evidence="6">Histidase</shortName>
        <ecNumber evidence="2 6">4.3.1.3</ecNumber>
    </recommendedName>
</protein>
<feature type="cross-link" description="5-imidazolinone (Ala-Gly)" evidence="6">
    <location>
        <begin position="192"/>
        <end position="194"/>
    </location>
</feature>
<dbReference type="EC" id="4.3.1.3" evidence="2 6"/>
<dbReference type="InterPro" id="IPR024083">
    <property type="entry name" value="Fumarase/histidase_N"/>
</dbReference>
<dbReference type="InterPro" id="IPR008948">
    <property type="entry name" value="L-Aspartase-like"/>
</dbReference>
<dbReference type="HAMAP" id="MF_00229">
    <property type="entry name" value="His_ammonia_lyase"/>
    <property type="match status" value="1"/>
</dbReference>
<dbReference type="CDD" id="cd00332">
    <property type="entry name" value="PAL-HAL"/>
    <property type="match status" value="1"/>
</dbReference>
<dbReference type="NCBIfam" id="NF006871">
    <property type="entry name" value="PRK09367.1"/>
    <property type="match status" value="1"/>
</dbReference>
<dbReference type="FunFam" id="1.10.275.10:FF:000005">
    <property type="entry name" value="Histidine ammonia-lyase"/>
    <property type="match status" value="1"/>
</dbReference>
<evidence type="ECO:0000313" key="8">
    <source>
        <dbReference type="EMBL" id="CAA9359356.1"/>
    </source>
</evidence>
<dbReference type="SUPFAM" id="SSF48557">
    <property type="entry name" value="L-aspartase-like"/>
    <property type="match status" value="1"/>
</dbReference>
<feature type="modified residue" description="2,3-didehydroalanine (Ser)" evidence="6">
    <location>
        <position position="193"/>
    </location>
</feature>
<keyword evidence="6" id="KW-0963">Cytoplasm</keyword>
<comment type="catalytic activity">
    <reaction evidence="5 6">
        <text>L-histidine = trans-urocanate + NH4(+)</text>
        <dbReference type="Rhea" id="RHEA:21232"/>
        <dbReference type="ChEBI" id="CHEBI:17771"/>
        <dbReference type="ChEBI" id="CHEBI:28938"/>
        <dbReference type="ChEBI" id="CHEBI:57595"/>
        <dbReference type="EC" id="4.3.1.3"/>
    </reaction>
</comment>
<dbReference type="NCBIfam" id="TIGR01225">
    <property type="entry name" value="hutH"/>
    <property type="match status" value="1"/>
</dbReference>
<comment type="pathway">
    <text evidence="1 6">Amino-acid degradation; L-histidine degradation into L-glutamate; N-formimidoyl-L-glutamate from L-histidine: step 1/3.</text>
</comment>
<dbReference type="InterPro" id="IPR005921">
    <property type="entry name" value="HutH"/>
</dbReference>
<evidence type="ECO:0000256" key="4">
    <source>
        <dbReference type="ARBA" id="ARBA00023239"/>
    </source>
</evidence>
<dbReference type="Gene3D" id="1.10.275.10">
    <property type="entry name" value="Fumarase/aspartase (N-terminal domain)"/>
    <property type="match status" value="1"/>
</dbReference>
<comment type="PTM">
    <text evidence="6">Contains an active site 4-methylidene-imidazol-5-one (MIO), which is formed autocatalytically by cyclization and dehydration of residues Ala-Ser-Gly.</text>
</comment>
<reference evidence="8" key="1">
    <citation type="submission" date="2020-02" db="EMBL/GenBank/DDBJ databases">
        <authorList>
            <person name="Meier V. D."/>
        </authorList>
    </citation>
    <scope>NUCLEOTIDE SEQUENCE</scope>
    <source>
        <strain evidence="8">AVDCRST_MAG90</strain>
    </source>
</reference>
<evidence type="ECO:0000256" key="6">
    <source>
        <dbReference type="HAMAP-Rule" id="MF_00229"/>
    </source>
</evidence>
<evidence type="ECO:0000256" key="5">
    <source>
        <dbReference type="ARBA" id="ARBA00049269"/>
    </source>
</evidence>
<comment type="subcellular location">
    <subcellularLocation>
        <location evidence="6">Cytoplasm</location>
    </subcellularLocation>
</comment>
<gene>
    <name evidence="6" type="primary">hutH</name>
    <name evidence="8" type="ORF">AVDCRST_MAG90-2939</name>
</gene>
<proteinExistence type="inferred from homology"/>
<accession>A0A6J4MJA0</accession>
<dbReference type="GO" id="GO:0004397">
    <property type="term" value="F:histidine ammonia-lyase activity"/>
    <property type="evidence" value="ECO:0007669"/>
    <property type="project" value="UniProtKB-UniRule"/>
</dbReference>
<dbReference type="UniPathway" id="UPA00379">
    <property type="reaction ID" value="UER00549"/>
</dbReference>
<dbReference type="GO" id="GO:0019556">
    <property type="term" value="P:L-histidine catabolic process to glutamate and formamide"/>
    <property type="evidence" value="ECO:0007669"/>
    <property type="project" value="UniProtKB-UniPathway"/>
</dbReference>
<evidence type="ECO:0000256" key="2">
    <source>
        <dbReference type="ARBA" id="ARBA00012994"/>
    </source>
</evidence>
<keyword evidence="3 6" id="KW-0369">Histidine metabolism</keyword>
<dbReference type="PANTHER" id="PTHR10362">
    <property type="entry name" value="HISTIDINE AMMONIA-LYASE"/>
    <property type="match status" value="1"/>
</dbReference>
<sequence>MGVVPPGEPSATEALCISVGFAALGSALRSCDPHPLPPPRKGEGSAVAAMTETVLIRPGAMTLADWRTVYFGAQVTLDESCRPAVEASARVIADIVARGEPVYGINTGFGRLASVGIANEDLAQLQRNLVLSHAAGVGEPLPDRVVRLMMALKVANLAQGASGVRWETVQHLLTCLQRGLLPVVPAQGSCGASGDLAPLAHLSAALLGVGEMSVGQARRPAADALASVGLSPLVLGPKEGLALLNGTQTSTALALAGLFETERVFQSGLIAGALSTDAAKGSDSPFDPRIQHLRGHRGQIEVAAALRGLMAGSAIRDSHRIGDARIQDPYSLRCQPQVMGACLDLLRQAATTLEIEANGVSDNPLVFAAEGEVISGGNFHAEPVAFAADMIALALCEVGSLAERRIALLIDPTLSGLPAFLTPKPGLNSGFMIPQVTAAALVSENKQRATPASVDSIPTSANQEDHVSMATHGARRLLAMAENAAGVVAIELLAAAQGCDFHEPLRSSEPLERVRSLLRSFVPTLADDRFLAPDIAAASRLVTDGSLPEAVQIPLPALDRSFA</sequence>
<comment type="similarity">
    <text evidence="6 7">Belongs to the PAL/histidase family.</text>
</comment>
<dbReference type="GO" id="GO:0019557">
    <property type="term" value="P:L-histidine catabolic process to glutamate and formate"/>
    <property type="evidence" value="ECO:0007669"/>
    <property type="project" value="UniProtKB-UniPathway"/>
</dbReference>